<dbReference type="PRINTS" id="PR01950">
    <property type="entry name" value="LANCSUPER"/>
</dbReference>
<organism evidence="2 3">
    <name type="scientific">Kitasatospora viridis</name>
    <dbReference type="NCBI Taxonomy" id="281105"/>
    <lineage>
        <taxon>Bacteria</taxon>
        <taxon>Bacillati</taxon>
        <taxon>Actinomycetota</taxon>
        <taxon>Actinomycetes</taxon>
        <taxon>Kitasatosporales</taxon>
        <taxon>Streptomycetaceae</taxon>
        <taxon>Kitasatospora</taxon>
    </lineage>
</organism>
<evidence type="ECO:0000313" key="2">
    <source>
        <dbReference type="EMBL" id="TWF90479.1"/>
    </source>
</evidence>
<comment type="caution">
    <text evidence="2">The sequence shown here is derived from an EMBL/GenBank/DDBJ whole genome shotgun (WGS) entry which is preliminary data.</text>
</comment>
<dbReference type="AlphaFoldDB" id="A0A561TTN1"/>
<dbReference type="Pfam" id="PF05147">
    <property type="entry name" value="LANC_like"/>
    <property type="match status" value="2"/>
</dbReference>
<dbReference type="CDD" id="cd04434">
    <property type="entry name" value="LanC_like"/>
    <property type="match status" value="1"/>
</dbReference>
<gene>
    <name evidence="2" type="ORF">FHX73_13526</name>
</gene>
<feature type="region of interest" description="Disordered" evidence="1">
    <location>
        <begin position="401"/>
        <end position="422"/>
    </location>
</feature>
<dbReference type="EMBL" id="VIWT01000003">
    <property type="protein sequence ID" value="TWF90479.1"/>
    <property type="molecule type" value="Genomic_DNA"/>
</dbReference>
<keyword evidence="3" id="KW-1185">Reference proteome</keyword>
<dbReference type="Gene3D" id="1.50.10.20">
    <property type="match status" value="1"/>
</dbReference>
<protein>
    <submittedName>
        <fullName evidence="2">Lanthionine synthetase-like protein</fullName>
    </submittedName>
</protein>
<dbReference type="SMART" id="SM01260">
    <property type="entry name" value="LANC_like"/>
    <property type="match status" value="1"/>
</dbReference>
<dbReference type="Proteomes" id="UP000317940">
    <property type="component" value="Unassembled WGS sequence"/>
</dbReference>
<accession>A0A561TTN1</accession>
<dbReference type="RefSeq" id="WP_145909676.1">
    <property type="nucleotide sequence ID" value="NZ_BAAAMZ010000001.1"/>
</dbReference>
<dbReference type="InterPro" id="IPR007822">
    <property type="entry name" value="LANC-like"/>
</dbReference>
<dbReference type="OrthoDB" id="3863115at2"/>
<reference evidence="2 3" key="1">
    <citation type="submission" date="2019-06" db="EMBL/GenBank/DDBJ databases">
        <title>Sequencing the genomes of 1000 actinobacteria strains.</title>
        <authorList>
            <person name="Klenk H.-P."/>
        </authorList>
    </citation>
    <scope>NUCLEOTIDE SEQUENCE [LARGE SCALE GENOMIC DNA]</scope>
    <source>
        <strain evidence="2 3">DSM 44826</strain>
    </source>
</reference>
<evidence type="ECO:0000256" key="1">
    <source>
        <dbReference type="SAM" id="MobiDB-lite"/>
    </source>
</evidence>
<name>A0A561TTN1_9ACTN</name>
<dbReference type="GO" id="GO:0031179">
    <property type="term" value="P:peptide modification"/>
    <property type="evidence" value="ECO:0007669"/>
    <property type="project" value="InterPro"/>
</dbReference>
<sequence length="422" mass="44662">MTLGERAEEAGAGALDWLLHTALPTPDGGLSWPTRPSEPEFNPVLYSGTSGIVLALLEGQRQFGADRYGQAALRGARSVATAVEQGWEYSSLAFGLAGLAVALHAVHQRLGDPAAGRAARRALGLLRARFDGTRWEPGFELLKGNAGIALAALAAGDTELAVLAVEPYLRTAEPTGHGVQWQPKLGADARLHHLSHGTLGVVHALATVGGAAGRADLVELALAGAADVVARDEAGPAGFLVPHSDPQDQPERIERYSYGWCHGPAGDAQVFRGLHALLGDPAWAALAERCWHTVTRSGLPARLRPGFWDNSGRCCGTAGVLALACDRIVEHGDRPEFADTLVADLLDRATIDGDGVRWSNTEHRRTPSLLEPTTGWAMGNAGIARELLRYARTVADGAPGYAVDWPDHPAARRPTPRAVMDP</sequence>
<evidence type="ECO:0000313" key="3">
    <source>
        <dbReference type="Proteomes" id="UP000317940"/>
    </source>
</evidence>
<dbReference type="SUPFAM" id="SSF158745">
    <property type="entry name" value="LanC-like"/>
    <property type="match status" value="1"/>
</dbReference>
<proteinExistence type="predicted"/>